<dbReference type="OrthoDB" id="278430at2759"/>
<accession>G0W3R3</accession>
<dbReference type="Proteomes" id="UP000000689">
    <property type="component" value="Chromosome 1"/>
</dbReference>
<dbReference type="CDD" id="cd02642">
    <property type="entry name" value="R3H_encore_like"/>
    <property type="match status" value="1"/>
</dbReference>
<dbReference type="InterPro" id="IPR036867">
    <property type="entry name" value="R3H_dom_sf"/>
</dbReference>
<dbReference type="Gene3D" id="3.30.1370.50">
    <property type="entry name" value="R3H-like domain"/>
    <property type="match status" value="1"/>
</dbReference>
<dbReference type="PANTHER" id="PTHR15672:SF8">
    <property type="entry name" value="PROTEIN ENCORE"/>
    <property type="match status" value="1"/>
</dbReference>
<feature type="region of interest" description="Disordered" evidence="2">
    <location>
        <begin position="300"/>
        <end position="338"/>
    </location>
</feature>
<evidence type="ECO:0000256" key="2">
    <source>
        <dbReference type="SAM" id="MobiDB-lite"/>
    </source>
</evidence>
<keyword evidence="1" id="KW-0597">Phosphoprotein</keyword>
<evidence type="ECO:0000259" key="3">
    <source>
        <dbReference type="PROSITE" id="PS51061"/>
    </source>
</evidence>
<dbReference type="GO" id="GO:0006012">
    <property type="term" value="P:galactose metabolic process"/>
    <property type="evidence" value="ECO:0007669"/>
    <property type="project" value="TreeGrafter"/>
</dbReference>
<dbReference type="InterPro" id="IPR051937">
    <property type="entry name" value="R3H_domain_containing"/>
</dbReference>
<dbReference type="SUPFAM" id="SSF82708">
    <property type="entry name" value="R3H domain"/>
    <property type="match status" value="1"/>
</dbReference>
<feature type="compositionally biased region" description="Acidic residues" evidence="2">
    <location>
        <begin position="237"/>
        <end position="248"/>
    </location>
</feature>
<dbReference type="SMART" id="SM00393">
    <property type="entry name" value="R3H"/>
    <property type="match status" value="1"/>
</dbReference>
<feature type="region of interest" description="Disordered" evidence="2">
    <location>
        <begin position="506"/>
        <end position="525"/>
    </location>
</feature>
<feature type="compositionally biased region" description="Basic and acidic residues" evidence="2">
    <location>
        <begin position="268"/>
        <end position="286"/>
    </location>
</feature>
<dbReference type="Pfam" id="PF01424">
    <property type="entry name" value="R3H"/>
    <property type="match status" value="1"/>
</dbReference>
<evidence type="ECO:0000313" key="5">
    <source>
        <dbReference type="Proteomes" id="UP000000689"/>
    </source>
</evidence>
<sequence length="525" mass="58962">MSLKNREFGAPESIAPTNSADTSISSEENETSSKQCGITVAMKNALFNKASDRDFIIQLENSMLSFIQSNDVSFQLAPLNSYYRLLAHQLADYHNLKHFLTKSNVTSLIIFKDEAFSFDYNKALLQNLKPTLTDLNLISNKAPESQKDTLTTGNPIETAHTTKYKLLKRTEKISENDNLPSNDNLLSSSLSTLTLQDSNTVGNSTPLNSSVLSLEEQRIERERRYEQRKHEIFDNLNNDDDGDDDDYEGTNYNGDSSFEDNEYNKANNNKESDAGTRDGPHADNDIRYPSEIEYASRAIKQVQGSTTYRKHSNSKKPTRYQHSKNENRKQKRKPPINYNTPYFVPNYGAPLNGYLMNPYMLPGAGVPSIPDNLTPAMQPSPSSQMIGNNSCGLNNKIHPPIGNKIPFPPTVPYGTFMYPHIPNSTSYLPYHHPYYTTSGQAPIQSYSTPYPYQIQPSPSYPYVHYNGQVNPQATYGNTTDEVANSRNTGIINSELNRKKNLITEENSAAKDKSKKSKVDIELAPV</sequence>
<dbReference type="GeneID" id="11493798"/>
<proteinExistence type="predicted"/>
<evidence type="ECO:0000256" key="1">
    <source>
        <dbReference type="ARBA" id="ARBA00022553"/>
    </source>
</evidence>
<feature type="region of interest" description="Disordered" evidence="2">
    <location>
        <begin position="1"/>
        <end position="31"/>
    </location>
</feature>
<dbReference type="AlphaFoldDB" id="G0W3R3"/>
<dbReference type="eggNOG" id="KOG2953">
    <property type="taxonomic scope" value="Eukaryota"/>
</dbReference>
<dbReference type="RefSeq" id="XP_003667694.1">
    <property type="nucleotide sequence ID" value="XM_003667646.1"/>
</dbReference>
<feature type="compositionally biased region" description="Basic and acidic residues" evidence="2">
    <location>
        <begin position="507"/>
        <end position="525"/>
    </location>
</feature>
<dbReference type="HOGENOM" id="CLU_518837_0_0_1"/>
<feature type="compositionally biased region" description="Basic residues" evidence="2">
    <location>
        <begin position="308"/>
        <end position="322"/>
    </location>
</feature>
<dbReference type="PANTHER" id="PTHR15672">
    <property type="entry name" value="CAMP-REGULATED PHOSPHOPROTEIN 21 RELATED R3H DOMAIN CONTAINING PROTEIN"/>
    <property type="match status" value="1"/>
</dbReference>
<keyword evidence="5" id="KW-1185">Reference proteome</keyword>
<dbReference type="EMBL" id="HE580267">
    <property type="protein sequence ID" value="CCD22451.1"/>
    <property type="molecule type" value="Genomic_DNA"/>
</dbReference>
<dbReference type="PROSITE" id="PS51061">
    <property type="entry name" value="R3H"/>
    <property type="match status" value="1"/>
</dbReference>
<reference evidence="4 5" key="1">
    <citation type="journal article" date="2011" name="Proc. Natl. Acad. Sci. U.S.A.">
        <title>Evolutionary erosion of yeast sex chromosomes by mating-type switching accidents.</title>
        <authorList>
            <person name="Gordon J.L."/>
            <person name="Armisen D."/>
            <person name="Proux-Wera E."/>
            <person name="Oheigeartaigh S.S."/>
            <person name="Byrne K.P."/>
            <person name="Wolfe K.H."/>
        </authorList>
    </citation>
    <scope>NUCLEOTIDE SEQUENCE [LARGE SCALE GENOMIC DNA]</scope>
    <source>
        <strain evidence="5">ATCC 10597 / BCRC 20456 / CBS 421 / NBRC 0211 / NRRL Y-12639</strain>
    </source>
</reference>
<gene>
    <name evidence="4" type="primary">NDAI0A02940</name>
    <name evidence="4" type="ordered locus">NDAI_0A02940</name>
</gene>
<protein>
    <recommendedName>
        <fullName evidence="3">R3H domain-containing protein</fullName>
    </recommendedName>
</protein>
<dbReference type="STRING" id="1071378.G0W3R3"/>
<evidence type="ECO:0000313" key="4">
    <source>
        <dbReference type="EMBL" id="CCD22451.1"/>
    </source>
</evidence>
<feature type="region of interest" description="Disordered" evidence="2">
    <location>
        <begin position="230"/>
        <end position="286"/>
    </location>
</feature>
<dbReference type="GO" id="GO:0003676">
    <property type="term" value="F:nucleic acid binding"/>
    <property type="evidence" value="ECO:0007669"/>
    <property type="project" value="UniProtKB-UniRule"/>
</dbReference>
<organism evidence="4 5">
    <name type="scientific">Naumovozyma dairenensis (strain ATCC 10597 / BCRC 20456 / CBS 421 / NBRC 0211 / NRRL Y-12639)</name>
    <name type="common">Saccharomyces dairenensis</name>
    <dbReference type="NCBI Taxonomy" id="1071378"/>
    <lineage>
        <taxon>Eukaryota</taxon>
        <taxon>Fungi</taxon>
        <taxon>Dikarya</taxon>
        <taxon>Ascomycota</taxon>
        <taxon>Saccharomycotina</taxon>
        <taxon>Saccharomycetes</taxon>
        <taxon>Saccharomycetales</taxon>
        <taxon>Saccharomycetaceae</taxon>
        <taxon>Naumovozyma</taxon>
    </lineage>
</organism>
<dbReference type="InterPro" id="IPR001374">
    <property type="entry name" value="R3H_dom"/>
</dbReference>
<dbReference type="KEGG" id="ndi:NDAI_0A02940"/>
<feature type="domain" description="R3H" evidence="3">
    <location>
        <begin position="53"/>
        <end position="115"/>
    </location>
</feature>
<name>G0W3R3_NAUDC</name>